<evidence type="ECO:0000256" key="1">
    <source>
        <dbReference type="ARBA" id="ARBA00022630"/>
    </source>
</evidence>
<protein>
    <submittedName>
        <fullName evidence="6">Decarboxylase yanB</fullName>
    </submittedName>
</protein>
<keyword evidence="1" id="KW-0285">Flavoprotein</keyword>
<dbReference type="GO" id="GO:0016705">
    <property type="term" value="F:oxidoreductase activity, acting on paired donors, with incorporation or reduction of molecular oxygen"/>
    <property type="evidence" value="ECO:0007669"/>
    <property type="project" value="InterPro"/>
</dbReference>
<dbReference type="InterPro" id="IPR036661">
    <property type="entry name" value="Luciferase-like_sf"/>
</dbReference>
<evidence type="ECO:0000259" key="4">
    <source>
        <dbReference type="Pfam" id="PF00296"/>
    </source>
</evidence>
<evidence type="ECO:0000313" key="7">
    <source>
        <dbReference type="Proteomes" id="UP001174909"/>
    </source>
</evidence>
<feature type="domain" description="Amidohydrolase-related" evidence="5">
    <location>
        <begin position="312"/>
        <end position="465"/>
    </location>
</feature>
<proteinExistence type="predicted"/>
<accession>A0AA35RMM3</accession>
<dbReference type="Gene3D" id="3.20.20.140">
    <property type="entry name" value="Metal-dependent hydrolases"/>
    <property type="match status" value="1"/>
</dbReference>
<dbReference type="InterPro" id="IPR011251">
    <property type="entry name" value="Luciferase-like_dom"/>
</dbReference>
<dbReference type="InterPro" id="IPR032466">
    <property type="entry name" value="Metal_Hydrolase"/>
</dbReference>
<feature type="domain" description="Luciferase-like" evidence="4">
    <location>
        <begin position="1"/>
        <end position="307"/>
    </location>
</feature>
<dbReference type="GO" id="GO:0004497">
    <property type="term" value="F:monooxygenase activity"/>
    <property type="evidence" value="ECO:0007669"/>
    <property type="project" value="UniProtKB-KW"/>
</dbReference>
<dbReference type="EMBL" id="CASHTH010001311">
    <property type="protein sequence ID" value="CAI8013924.1"/>
    <property type="molecule type" value="Genomic_DNA"/>
</dbReference>
<keyword evidence="7" id="KW-1185">Reference proteome</keyword>
<evidence type="ECO:0000256" key="3">
    <source>
        <dbReference type="ARBA" id="ARBA00023033"/>
    </source>
</evidence>
<dbReference type="InterPro" id="IPR006680">
    <property type="entry name" value="Amidohydro-rel"/>
</dbReference>
<dbReference type="Pfam" id="PF00296">
    <property type="entry name" value="Bac_luciferase"/>
    <property type="match status" value="1"/>
</dbReference>
<dbReference type="SUPFAM" id="SSF51679">
    <property type="entry name" value="Bacterial luciferase-like"/>
    <property type="match status" value="1"/>
</dbReference>
<dbReference type="PANTHER" id="PTHR30137:SF16">
    <property type="entry name" value="BLL0895 PROTEIN"/>
    <property type="match status" value="1"/>
</dbReference>
<evidence type="ECO:0000313" key="6">
    <source>
        <dbReference type="EMBL" id="CAI8013924.1"/>
    </source>
</evidence>
<dbReference type="SUPFAM" id="SSF51556">
    <property type="entry name" value="Metallo-dependent hydrolases"/>
    <property type="match status" value="1"/>
</dbReference>
<dbReference type="GO" id="GO:0016787">
    <property type="term" value="F:hydrolase activity"/>
    <property type="evidence" value="ECO:0007669"/>
    <property type="project" value="InterPro"/>
</dbReference>
<sequence length="491" mass="54779">MEFGMQFFPCVGPDQRPADAYFDDCLTLCELCDEYGYTHIRTVEHYFHPYGGYSPNPIVFLSAASQRTGTARMVTGAVLPVFNNPLKLAGEIGMLDAISGGRLEVGFARAFLPHEYRRFGVSLDESVARFDEGMAQVRRLLEEENVTEKGQFHSFENVTSLPRPTQTPRPKFWTAAFTTPQSFEKAGRQGNWIMAIPISGAAMRELCDIYREAWDKAGHKGQGRVMLAFHMYCHEDAREAARIARDPLNRYLGSLVDAASDWISGTSSADYKGYGKMIDALKQETFESQVEKGAAWVGTPGQLERRMEPHRIDVHHHILPPDYVATVGDDRIGPLILAGRTPEWTPAMSVEAMDRNGIATAITSISAPGLWFGDNEESVRLARICNDYAASIRLDHPGRFGVFACLPLPDVDASLAEIAHALDTLKADGIGLLTSYGDRYPGDAAFQPVFDELNRRRAVVYFHPTNAPCSHACPRSRRRRWISPSTQRARW</sequence>
<keyword evidence="3" id="KW-0503">Monooxygenase</keyword>
<keyword evidence="2" id="KW-0560">Oxidoreductase</keyword>
<dbReference type="Gene3D" id="3.20.20.30">
    <property type="entry name" value="Luciferase-like domain"/>
    <property type="match status" value="1"/>
</dbReference>
<organism evidence="6 7">
    <name type="scientific">Geodia barretti</name>
    <name type="common">Barrett's horny sponge</name>
    <dbReference type="NCBI Taxonomy" id="519541"/>
    <lineage>
        <taxon>Eukaryota</taxon>
        <taxon>Metazoa</taxon>
        <taxon>Porifera</taxon>
        <taxon>Demospongiae</taxon>
        <taxon>Heteroscleromorpha</taxon>
        <taxon>Tetractinellida</taxon>
        <taxon>Astrophorina</taxon>
        <taxon>Geodiidae</taxon>
        <taxon>Geodia</taxon>
    </lineage>
</organism>
<dbReference type="InterPro" id="IPR050766">
    <property type="entry name" value="Bact_Lucif_Oxidored"/>
</dbReference>
<dbReference type="GO" id="GO:0005829">
    <property type="term" value="C:cytosol"/>
    <property type="evidence" value="ECO:0007669"/>
    <property type="project" value="TreeGrafter"/>
</dbReference>
<dbReference type="PANTHER" id="PTHR30137">
    <property type="entry name" value="LUCIFERASE-LIKE MONOOXYGENASE"/>
    <property type="match status" value="1"/>
</dbReference>
<gene>
    <name evidence="6" type="ORF">GBAR_LOCUS8764</name>
</gene>
<evidence type="ECO:0000256" key="2">
    <source>
        <dbReference type="ARBA" id="ARBA00023002"/>
    </source>
</evidence>
<reference evidence="6" key="1">
    <citation type="submission" date="2023-03" db="EMBL/GenBank/DDBJ databases">
        <authorList>
            <person name="Steffen K."/>
            <person name="Cardenas P."/>
        </authorList>
    </citation>
    <scope>NUCLEOTIDE SEQUENCE</scope>
</reference>
<dbReference type="Proteomes" id="UP001174909">
    <property type="component" value="Unassembled WGS sequence"/>
</dbReference>
<dbReference type="Pfam" id="PF04909">
    <property type="entry name" value="Amidohydro_2"/>
    <property type="match status" value="1"/>
</dbReference>
<dbReference type="AlphaFoldDB" id="A0AA35RMM3"/>
<comment type="caution">
    <text evidence="6">The sequence shown here is derived from an EMBL/GenBank/DDBJ whole genome shotgun (WGS) entry which is preliminary data.</text>
</comment>
<name>A0AA35RMM3_GEOBA</name>
<evidence type="ECO:0000259" key="5">
    <source>
        <dbReference type="Pfam" id="PF04909"/>
    </source>
</evidence>